<dbReference type="InterPro" id="IPR008257">
    <property type="entry name" value="Pept_M19"/>
</dbReference>
<dbReference type="PANTHER" id="PTHR10443">
    <property type="entry name" value="MICROSOMAL DIPEPTIDASE"/>
    <property type="match status" value="1"/>
</dbReference>
<organism evidence="1 2">
    <name type="scientific">Roseibium aquae</name>
    <dbReference type="NCBI Taxonomy" id="1323746"/>
    <lineage>
        <taxon>Bacteria</taxon>
        <taxon>Pseudomonadati</taxon>
        <taxon>Pseudomonadota</taxon>
        <taxon>Alphaproteobacteria</taxon>
        <taxon>Hyphomicrobiales</taxon>
        <taxon>Stappiaceae</taxon>
        <taxon>Roseibium</taxon>
    </lineage>
</organism>
<dbReference type="PROSITE" id="PS00869">
    <property type="entry name" value="RENAL_DIPEPTIDASE_1"/>
    <property type="match status" value="1"/>
</dbReference>
<proteinExistence type="predicted"/>
<reference evidence="1" key="1">
    <citation type="journal article" date="2014" name="Int. J. Syst. Evol. Microbiol.">
        <title>Complete genome sequence of Corynebacterium casei LMG S-19264T (=DSM 44701T), isolated from a smear-ripened cheese.</title>
        <authorList>
            <consortium name="US DOE Joint Genome Institute (JGI-PGF)"/>
            <person name="Walter F."/>
            <person name="Albersmeier A."/>
            <person name="Kalinowski J."/>
            <person name="Ruckert C."/>
        </authorList>
    </citation>
    <scope>NUCLEOTIDE SEQUENCE</scope>
    <source>
        <strain evidence="1">CGMCC 1.12426</strain>
    </source>
</reference>
<protein>
    <submittedName>
        <fullName evidence="1">Membrane dipeptidase</fullName>
    </submittedName>
</protein>
<dbReference type="Gene3D" id="3.20.20.140">
    <property type="entry name" value="Metal-dependent hydrolases"/>
    <property type="match status" value="1"/>
</dbReference>
<reference evidence="1" key="2">
    <citation type="submission" date="2020-09" db="EMBL/GenBank/DDBJ databases">
        <authorList>
            <person name="Sun Q."/>
            <person name="Zhou Y."/>
        </authorList>
    </citation>
    <scope>NUCLEOTIDE SEQUENCE</scope>
    <source>
        <strain evidence="1">CGMCC 1.12426</strain>
    </source>
</reference>
<dbReference type="SUPFAM" id="SSF51556">
    <property type="entry name" value="Metallo-dependent hydrolases"/>
    <property type="match status" value="1"/>
</dbReference>
<comment type="caution">
    <text evidence="1">The sequence shown here is derived from an EMBL/GenBank/DDBJ whole genome shotgun (WGS) entry which is preliminary data.</text>
</comment>
<dbReference type="GO" id="GO:0070573">
    <property type="term" value="F:metallodipeptidase activity"/>
    <property type="evidence" value="ECO:0007669"/>
    <property type="project" value="InterPro"/>
</dbReference>
<accession>A0A916X267</accession>
<sequence>MSPAATSTHTPIFDGHNDTLLKLEIDAGAGRERDFFQRSQRGHMDLPRARDGGFAGGLFAMFVPSNPDQDFSKPFNPRDPANYAELPQPDALAFTHSLMARAFRLERASGGRMKICRNAAEIRSAMQQGQVAISLHMEGAEAIDGDFHALEVLYAAGLRSLGPVWSRKNIFADGVPMAFPSSPDTGPGLTSAGRALVTACNQLKILIDLSHLTEKGFWDVASITDAPLVASHSNAHALCASARNLTDRQLDAIRESRGLVGLNFHVAFLREDGQHRSATALDVIARHAAYLVERLGEDHVGLGSDFDGCMPPADLKDVSRLQYLLSAFRNAGMTDAMVEKIAWKNWLRVLEETQS</sequence>
<evidence type="ECO:0000313" key="1">
    <source>
        <dbReference type="EMBL" id="GGB49749.1"/>
    </source>
</evidence>
<keyword evidence="2" id="KW-1185">Reference proteome</keyword>
<dbReference type="GO" id="GO:0006508">
    <property type="term" value="P:proteolysis"/>
    <property type="evidence" value="ECO:0007669"/>
    <property type="project" value="InterPro"/>
</dbReference>
<dbReference type="Pfam" id="PF01244">
    <property type="entry name" value="Peptidase_M19"/>
    <property type="match status" value="1"/>
</dbReference>
<dbReference type="PANTHER" id="PTHR10443:SF12">
    <property type="entry name" value="DIPEPTIDASE"/>
    <property type="match status" value="1"/>
</dbReference>
<dbReference type="InterPro" id="IPR000180">
    <property type="entry name" value="Dipep_AS"/>
</dbReference>
<dbReference type="CDD" id="cd01301">
    <property type="entry name" value="rDP_like"/>
    <property type="match status" value="1"/>
</dbReference>
<dbReference type="Proteomes" id="UP000605148">
    <property type="component" value="Unassembled WGS sequence"/>
</dbReference>
<dbReference type="InterPro" id="IPR032466">
    <property type="entry name" value="Metal_Hydrolase"/>
</dbReference>
<dbReference type="PROSITE" id="PS51365">
    <property type="entry name" value="RENAL_DIPEPTIDASE_2"/>
    <property type="match status" value="1"/>
</dbReference>
<dbReference type="AlphaFoldDB" id="A0A916X267"/>
<gene>
    <name evidence="1" type="ORF">GCM10011316_22320</name>
</gene>
<dbReference type="EMBL" id="BMFA01000006">
    <property type="protein sequence ID" value="GGB49749.1"/>
    <property type="molecule type" value="Genomic_DNA"/>
</dbReference>
<evidence type="ECO:0000313" key="2">
    <source>
        <dbReference type="Proteomes" id="UP000605148"/>
    </source>
</evidence>
<name>A0A916X267_9HYPH</name>